<dbReference type="HOGENOM" id="CLU_011484_1_0_1"/>
<dbReference type="PANTHER" id="PTHR22845:SF5">
    <property type="entry name" value="APOPTOTIC PROTEASE-ACTIVATING FACTOR 1"/>
    <property type="match status" value="1"/>
</dbReference>
<proteinExistence type="predicted"/>
<dbReference type="RefSeq" id="XP_002116457.1">
    <property type="nucleotide sequence ID" value="XM_002116421.1"/>
</dbReference>
<dbReference type="InParanoid" id="B3S836"/>
<dbReference type="KEGG" id="tad:TRIADDRAFT_60392"/>
<evidence type="ECO:0000313" key="1">
    <source>
        <dbReference type="EMBL" id="EDV21127.1"/>
    </source>
</evidence>
<name>B3S836_TRIAD</name>
<keyword evidence="2" id="KW-1185">Reference proteome</keyword>
<dbReference type="Proteomes" id="UP000009022">
    <property type="component" value="Unassembled WGS sequence"/>
</dbReference>
<dbReference type="SUPFAM" id="SSF50978">
    <property type="entry name" value="WD40 repeat-like"/>
    <property type="match status" value="1"/>
</dbReference>
<dbReference type="AlphaFoldDB" id="B3S836"/>
<evidence type="ECO:0000313" key="2">
    <source>
        <dbReference type="Proteomes" id="UP000009022"/>
    </source>
</evidence>
<reference evidence="1 2" key="1">
    <citation type="journal article" date="2008" name="Nature">
        <title>The Trichoplax genome and the nature of placozoans.</title>
        <authorList>
            <person name="Srivastava M."/>
            <person name="Begovic E."/>
            <person name="Chapman J."/>
            <person name="Putnam N.H."/>
            <person name="Hellsten U."/>
            <person name="Kawashima T."/>
            <person name="Kuo A."/>
            <person name="Mitros T."/>
            <person name="Salamov A."/>
            <person name="Carpenter M.L."/>
            <person name="Signorovitch A.Y."/>
            <person name="Moreno M.A."/>
            <person name="Kamm K."/>
            <person name="Grimwood J."/>
            <person name="Schmutz J."/>
            <person name="Shapiro H."/>
            <person name="Grigoriev I.V."/>
            <person name="Buss L.W."/>
            <person name="Schierwater B."/>
            <person name="Dellaporta S.L."/>
            <person name="Rokhsar D.S."/>
        </authorList>
    </citation>
    <scope>NUCLEOTIDE SEQUENCE [LARGE SCALE GENOMIC DNA]</scope>
    <source>
        <strain evidence="1 2">Grell-BS-1999</strain>
    </source>
</reference>
<organism evidence="1 2">
    <name type="scientific">Trichoplax adhaerens</name>
    <name type="common">Trichoplax reptans</name>
    <dbReference type="NCBI Taxonomy" id="10228"/>
    <lineage>
        <taxon>Eukaryota</taxon>
        <taxon>Metazoa</taxon>
        <taxon>Placozoa</taxon>
        <taxon>Uniplacotomia</taxon>
        <taxon>Trichoplacea</taxon>
        <taxon>Trichoplacidae</taxon>
        <taxon>Trichoplax</taxon>
    </lineage>
</organism>
<sequence>MDDNEATESSLSFRNLDFHPGNDCIIMTQSMDKKTVKTIPGIIYAILQIWQIRDNQIQAMNKQNSYTNEIQSCQFIRNGLKLLLWFKNYEYDSSNKRKAMEWRNECQIEIWDVETWQCLWLFQVPDWVYLSENFLQISSKFEHGQSLQIVLPGGDDDTWIILAYKENLALVKLTNENTSSSQELVKHCKLLFEGKRMSSRNIRKIISSSDHHYLGISMTEDSMWIINVTNGEIESYLKITTPNVLHEKMFIPGTHHVLAYGTLPICLSNYLSLYEYNLDTENQPWRTREAHQNLCNDSYRSYLERKVYHKYCQANIAFANNIPFATHLIETEINEDFNKYQLKIYQGETLSTISCHDLDQEYYACAICDDFPSVFLFGRCECNHVDCYGEDLVIHDHLLITELIDILNKHTIPNNQKKVQYRFRIPDKIKSVFVMEARYRKRDETLIFVVIAKLEPSTDDSLDFETEKQLMVITINYHNGHTNIFVDEDICYNITVSYCDDSYLVTCMEERPEDLIVARYKIGDETKETEYTEAFQYDEDLGLCGRIILPDDPLTSDPEVDCLDLRYNAYFLVKKGDHVTCFDVKKKVFKKGYKDKVILIKRCNYFNVQNLWSDRFFLVFDDNFEEKKLKICIYDAKSLQFLYELPFPSYDIKAIKWNSDQSAFITVGLEMFTVIKLITEPGSK</sequence>
<dbReference type="EMBL" id="DS985255">
    <property type="protein sequence ID" value="EDV21127.1"/>
    <property type="molecule type" value="Genomic_DNA"/>
</dbReference>
<dbReference type="GeneID" id="6757579"/>
<protein>
    <submittedName>
        <fullName evidence="1">Uncharacterized protein</fullName>
    </submittedName>
</protein>
<gene>
    <name evidence="1" type="ORF">TRIADDRAFT_60392</name>
</gene>
<dbReference type="PANTHER" id="PTHR22845">
    <property type="entry name" value="APOPTOTIC PROTEASE-ACTIVATING FACTOR 1"/>
    <property type="match status" value="1"/>
</dbReference>
<dbReference type="InterPro" id="IPR036322">
    <property type="entry name" value="WD40_repeat_dom_sf"/>
</dbReference>
<accession>B3S836</accession>
<dbReference type="CTD" id="6757579"/>
<dbReference type="PhylomeDB" id="B3S836"/>